<dbReference type="RefSeq" id="WP_077687005.1">
    <property type="nucleotide sequence ID" value="NZ_CP019606.1"/>
</dbReference>
<dbReference type="KEGG" id="tes:BW730_15255"/>
<keyword evidence="1" id="KW-0812">Transmembrane</keyword>
<evidence type="ECO:0000259" key="2">
    <source>
        <dbReference type="Pfam" id="PF13360"/>
    </source>
</evidence>
<dbReference type="Pfam" id="PF13360">
    <property type="entry name" value="PQQ_2"/>
    <property type="match status" value="1"/>
</dbReference>
<feature type="domain" description="Pyrrolo-quinoline quinone repeat" evidence="2">
    <location>
        <begin position="212"/>
        <end position="450"/>
    </location>
</feature>
<dbReference type="PANTHER" id="PTHR34512">
    <property type="entry name" value="CELL SURFACE PROTEIN"/>
    <property type="match status" value="1"/>
</dbReference>
<name>A0A1Q2CR97_9ACTN</name>
<dbReference type="InterPro" id="IPR015943">
    <property type="entry name" value="WD40/YVTN_repeat-like_dom_sf"/>
</dbReference>
<dbReference type="Gene3D" id="2.130.10.10">
    <property type="entry name" value="YVTN repeat-like/Quinoprotein amine dehydrogenase"/>
    <property type="match status" value="2"/>
</dbReference>
<dbReference type="AlphaFoldDB" id="A0A1Q2CR97"/>
<keyword evidence="1" id="KW-0472">Membrane</keyword>
<keyword evidence="1" id="KW-1133">Transmembrane helix</keyword>
<evidence type="ECO:0000313" key="4">
    <source>
        <dbReference type="Proteomes" id="UP000188145"/>
    </source>
</evidence>
<accession>A0A1Q2CR97</accession>
<dbReference type="EMBL" id="CP019606">
    <property type="protein sequence ID" value="AQP48658.1"/>
    <property type="molecule type" value="Genomic_DNA"/>
</dbReference>
<dbReference type="OrthoDB" id="3733344at2"/>
<protein>
    <recommendedName>
        <fullName evidence="2">Pyrrolo-quinoline quinone repeat domain-containing protein</fullName>
    </recommendedName>
</protein>
<dbReference type="InterPro" id="IPR002372">
    <property type="entry name" value="PQQ_rpt_dom"/>
</dbReference>
<dbReference type="SUPFAM" id="SSF50998">
    <property type="entry name" value="Quinoprotein alcohol dehydrogenase-like"/>
    <property type="match status" value="1"/>
</dbReference>
<gene>
    <name evidence="3" type="ORF">BW730_15255</name>
</gene>
<proteinExistence type="predicted"/>
<keyword evidence="4" id="KW-1185">Reference proteome</keyword>
<evidence type="ECO:0000256" key="1">
    <source>
        <dbReference type="SAM" id="Phobius"/>
    </source>
</evidence>
<dbReference type="Proteomes" id="UP000188145">
    <property type="component" value="Chromosome"/>
</dbReference>
<dbReference type="InterPro" id="IPR011047">
    <property type="entry name" value="Quinoprotein_ADH-like_sf"/>
</dbReference>
<dbReference type="PANTHER" id="PTHR34512:SF30">
    <property type="entry name" value="OUTER MEMBRANE PROTEIN ASSEMBLY FACTOR BAMB"/>
    <property type="match status" value="1"/>
</dbReference>
<reference evidence="4" key="1">
    <citation type="submission" date="2017-02" db="EMBL/GenBank/DDBJ databases">
        <title>Tessaracoccus aquaemaris sp. nov., isolated from the intestine of a Korean rockfish, Sebastes schlegelii, in a marine aquaculture pond.</title>
        <authorList>
            <person name="Tak E.J."/>
            <person name="Bae J.-W."/>
        </authorList>
    </citation>
    <scope>NUCLEOTIDE SEQUENCE [LARGE SCALE GENOMIC DNA]</scope>
    <source>
        <strain evidence="4">NSG39</strain>
    </source>
</reference>
<evidence type="ECO:0000313" key="3">
    <source>
        <dbReference type="EMBL" id="AQP48658.1"/>
    </source>
</evidence>
<sequence>MKVDADPGSADARAEFLDLDEAPTRGPLVTWTPRRTLATVAIGVAAALVATLAVALWPRPDPPLDLVGMVGGPVVAWERPLTNPRQVPLLFPCGAERVALVEMTAPDLTVTCLEAADGREAWTAKVPDQRSLEVRDLVGTPYLAVGAAPEVTLLNRKTGSIAGRVPLPTQTSDFPATLSGTTSGRLLIASTWTAGLNSGLRVTALKGLDASEPRWRVDLPTHDAGAGFQGGYRPVEERRGYLWDPEHDASGFALALDARTGEQPPWSAAASRLGVVDDVVAAQEPGGVSGYEISSGRLLWQVKGDHSLAVAGERTVILIDAPEPDATLEPGSGGLTSTVSAIDPWTGRERWRAQVPLMASVARVTGDGVLVSNLRTINGNAALTMLALDDGAVRWSHEIDGYTGLFTALGEGYVMVDGWTMTSDPDSSAVASLNDEALFAIDLATGEERWRLDASTPQVVGRRVVDIVDGKVVAYR</sequence>
<feature type="transmembrane region" description="Helical" evidence="1">
    <location>
        <begin position="37"/>
        <end position="57"/>
    </location>
</feature>
<organism evidence="3 4">
    <name type="scientific">Tessaracoccus aquimaris</name>
    <dbReference type="NCBI Taxonomy" id="1332264"/>
    <lineage>
        <taxon>Bacteria</taxon>
        <taxon>Bacillati</taxon>
        <taxon>Actinomycetota</taxon>
        <taxon>Actinomycetes</taxon>
        <taxon>Propionibacteriales</taxon>
        <taxon>Propionibacteriaceae</taxon>
        <taxon>Tessaracoccus</taxon>
    </lineage>
</organism>